<dbReference type="InterPro" id="IPR000643">
    <property type="entry name" value="Iodothyronine_deiodinase"/>
</dbReference>
<dbReference type="Pfam" id="PF00837">
    <property type="entry name" value="T4_deiodinase"/>
    <property type="match status" value="1"/>
</dbReference>
<comment type="function">
    <text evidence="1">Responsible for the deiodination of T4 (3,5,3',5'-tetraiodothyronine).</text>
</comment>
<protein>
    <recommendedName>
        <fullName evidence="1">Iodothyronine deiodinase</fullName>
    </recommendedName>
</protein>
<evidence type="ECO:0000313" key="3">
    <source>
        <dbReference type="Proteomes" id="UP001642483"/>
    </source>
</evidence>
<comment type="similarity">
    <text evidence="1">Belongs to the iodothyronine deiodinase family.</text>
</comment>
<dbReference type="EMBL" id="CAWYQH010000119">
    <property type="protein sequence ID" value="CAK8691521.1"/>
    <property type="molecule type" value="Genomic_DNA"/>
</dbReference>
<sequence>MLLTVVQETAQGVSVFAQPRRTWQDFADVATSTGSILWSSTSTKYAPLMAGRSSKTSYCNSVSFFPIDCLAIIRFKIKTHRAIEDRLSAAEILQSLDNFSLPLMVDTMKNEANLNYGGLPERMCVVLDGEVKYIGGIGPYNFNIEEMITYLGKIVNCSY</sequence>
<dbReference type="PANTHER" id="PTHR11781">
    <property type="entry name" value="IODOTHYRONINE DEIODINASE"/>
    <property type="match status" value="1"/>
</dbReference>
<proteinExistence type="inferred from homology"/>
<keyword evidence="1" id="KW-0560">Oxidoreductase</keyword>
<dbReference type="Proteomes" id="UP001642483">
    <property type="component" value="Unassembled WGS sequence"/>
</dbReference>
<dbReference type="Gene3D" id="3.40.30.10">
    <property type="entry name" value="Glutaredoxin"/>
    <property type="match status" value="1"/>
</dbReference>
<dbReference type="PANTHER" id="PTHR11781:SF22">
    <property type="entry name" value="TYPE I IODOTHYRONINE DEIODINASE"/>
    <property type="match status" value="1"/>
</dbReference>
<keyword evidence="3" id="KW-1185">Reference proteome</keyword>
<accession>A0ABP0GIE3</accession>
<gene>
    <name evidence="2" type="ORF">CVLEPA_LOCUS24287</name>
</gene>
<comment type="caution">
    <text evidence="2">The sequence shown here is derived from an EMBL/GenBank/DDBJ whole genome shotgun (WGS) entry which is preliminary data.</text>
</comment>
<evidence type="ECO:0000256" key="1">
    <source>
        <dbReference type="RuleBase" id="RU000676"/>
    </source>
</evidence>
<keyword evidence="1" id="KW-0893">Thyroid hormones biosynthesis</keyword>
<organism evidence="2 3">
    <name type="scientific">Clavelina lepadiformis</name>
    <name type="common">Light-bulb sea squirt</name>
    <name type="synonym">Ascidia lepadiformis</name>
    <dbReference type="NCBI Taxonomy" id="159417"/>
    <lineage>
        <taxon>Eukaryota</taxon>
        <taxon>Metazoa</taxon>
        <taxon>Chordata</taxon>
        <taxon>Tunicata</taxon>
        <taxon>Ascidiacea</taxon>
        <taxon>Aplousobranchia</taxon>
        <taxon>Clavelinidae</taxon>
        <taxon>Clavelina</taxon>
    </lineage>
</organism>
<reference evidence="2 3" key="1">
    <citation type="submission" date="2024-02" db="EMBL/GenBank/DDBJ databases">
        <authorList>
            <person name="Daric V."/>
            <person name="Darras S."/>
        </authorList>
    </citation>
    <scope>NUCLEOTIDE SEQUENCE [LARGE SCALE GENOMIC DNA]</scope>
</reference>
<evidence type="ECO:0000313" key="2">
    <source>
        <dbReference type="EMBL" id="CAK8691521.1"/>
    </source>
</evidence>
<name>A0ABP0GIE3_CLALP</name>
<keyword evidence="1" id="KW-0712">Selenocysteine</keyword>